<evidence type="ECO:0000256" key="1">
    <source>
        <dbReference type="SAM" id="MobiDB-lite"/>
    </source>
</evidence>
<name>A0AAW6RM30_9BURK</name>
<keyword evidence="3" id="KW-1185">Reference proteome</keyword>
<evidence type="ECO:0000313" key="2">
    <source>
        <dbReference type="EMBL" id="MDG9699348.1"/>
    </source>
</evidence>
<dbReference type="Proteomes" id="UP001237156">
    <property type="component" value="Unassembled WGS sequence"/>
</dbReference>
<evidence type="ECO:0000313" key="3">
    <source>
        <dbReference type="Proteomes" id="UP001237156"/>
    </source>
</evidence>
<dbReference type="EMBL" id="JARVII010000010">
    <property type="protein sequence ID" value="MDG9699348.1"/>
    <property type="molecule type" value="Genomic_DNA"/>
</dbReference>
<sequence>MQAAPKPGAVAIQPGQDWQGRRAPESALSRLRADIEQSLEQLPPAGSPQAGQSAPHPAAACRN</sequence>
<feature type="region of interest" description="Disordered" evidence="1">
    <location>
        <begin position="1"/>
        <end position="63"/>
    </location>
</feature>
<gene>
    <name evidence="2" type="ORF">QB898_06365</name>
</gene>
<dbReference type="AlphaFoldDB" id="A0AAW6RM30"/>
<accession>A0AAW6RM30</accession>
<protein>
    <submittedName>
        <fullName evidence="2">Uncharacterized protein</fullName>
    </submittedName>
</protein>
<reference evidence="2 3" key="1">
    <citation type="submission" date="2023-04" db="EMBL/GenBank/DDBJ databases">
        <title>Ottowia paracancer sp. nov., isolated from human stomach.</title>
        <authorList>
            <person name="Song Y."/>
        </authorList>
    </citation>
    <scope>NUCLEOTIDE SEQUENCE [LARGE SCALE GENOMIC DNA]</scope>
    <source>
        <strain evidence="2 3">10c7w1</strain>
    </source>
</reference>
<organism evidence="2 3">
    <name type="scientific">Ottowia cancrivicina</name>
    <dbReference type="NCBI Taxonomy" id="3040346"/>
    <lineage>
        <taxon>Bacteria</taxon>
        <taxon>Pseudomonadati</taxon>
        <taxon>Pseudomonadota</taxon>
        <taxon>Betaproteobacteria</taxon>
        <taxon>Burkholderiales</taxon>
        <taxon>Comamonadaceae</taxon>
        <taxon>Ottowia</taxon>
    </lineage>
</organism>
<comment type="caution">
    <text evidence="2">The sequence shown here is derived from an EMBL/GenBank/DDBJ whole genome shotgun (WGS) entry which is preliminary data.</text>
</comment>
<proteinExistence type="predicted"/>